<evidence type="ECO:0000313" key="3">
    <source>
        <dbReference type="Proteomes" id="UP000012073"/>
    </source>
</evidence>
<dbReference type="EMBL" id="HG001670">
    <property type="protein sequence ID" value="CDF34056.1"/>
    <property type="molecule type" value="Genomic_DNA"/>
</dbReference>
<dbReference type="AlphaFoldDB" id="R7Q9K9"/>
<dbReference type="InterPro" id="IPR002575">
    <property type="entry name" value="Aminoglycoside_PTrfase"/>
</dbReference>
<name>R7Q9K9_CHOCR</name>
<accession>R7Q9K9</accession>
<evidence type="ECO:0000259" key="1">
    <source>
        <dbReference type="Pfam" id="PF01636"/>
    </source>
</evidence>
<dbReference type="RefSeq" id="XP_005713875.1">
    <property type="nucleotide sequence ID" value="XM_005713818.1"/>
</dbReference>
<dbReference type="Gene3D" id="3.90.1200.10">
    <property type="match status" value="1"/>
</dbReference>
<dbReference type="GeneID" id="17321591"/>
<sequence>MKAVIASDGGEVGGKFRQYRFDPACTILTVETNIGKYYLKGTDPGSGEMDMTACASKVMPDRTLDVVSVSNELQSVISRELNVLKDCDESISKKECLRFLGRLQLDSLHHLEKLKAGGFQVLGPRELCNAVDSWTVDEDLIESNTYLMELYAELAPELKAEIERLQEYNIPLTLTHGDFASRNLGMKRGRDGSQQLVVFDWQFAAISHPFFDLQEIHEEQDISEEERRCYLEMWREYEPVERCEELYEIAHRLGWLLKLHGIARANNTERPALHSEWSEAFGEAVMRMHPHIHDKILFK</sequence>
<dbReference type="SUPFAM" id="SSF56112">
    <property type="entry name" value="Protein kinase-like (PK-like)"/>
    <property type="match status" value="1"/>
</dbReference>
<dbReference type="InterPro" id="IPR011009">
    <property type="entry name" value="Kinase-like_dom_sf"/>
</dbReference>
<protein>
    <recommendedName>
        <fullName evidence="1">Aminoglycoside phosphotransferase domain-containing protein</fullName>
    </recommendedName>
</protein>
<keyword evidence="3" id="KW-1185">Reference proteome</keyword>
<feature type="domain" description="Aminoglycoside phosphotransferase" evidence="1">
    <location>
        <begin position="150"/>
        <end position="217"/>
    </location>
</feature>
<dbReference type="OrthoDB" id="11211at2759"/>
<dbReference type="KEGG" id="ccp:CHC_T00002729001"/>
<organism evidence="2 3">
    <name type="scientific">Chondrus crispus</name>
    <name type="common">Carrageen Irish moss</name>
    <name type="synonym">Polymorpha crispa</name>
    <dbReference type="NCBI Taxonomy" id="2769"/>
    <lineage>
        <taxon>Eukaryota</taxon>
        <taxon>Rhodophyta</taxon>
        <taxon>Florideophyceae</taxon>
        <taxon>Rhodymeniophycidae</taxon>
        <taxon>Gigartinales</taxon>
        <taxon>Gigartinaceae</taxon>
        <taxon>Chondrus</taxon>
    </lineage>
</organism>
<dbReference type="PhylomeDB" id="R7Q9K9"/>
<evidence type="ECO:0000313" key="2">
    <source>
        <dbReference type="EMBL" id="CDF34056.1"/>
    </source>
</evidence>
<gene>
    <name evidence="2" type="ORF">CHC_T00002729001</name>
</gene>
<dbReference type="Gramene" id="CDF34056">
    <property type="protein sequence ID" value="CDF34056"/>
    <property type="gene ID" value="CHC_T00002729001"/>
</dbReference>
<proteinExistence type="predicted"/>
<reference evidence="3" key="1">
    <citation type="journal article" date="2013" name="Proc. Natl. Acad. Sci. U.S.A.">
        <title>Genome structure and metabolic features in the red seaweed Chondrus crispus shed light on evolution of the Archaeplastida.</title>
        <authorList>
            <person name="Collen J."/>
            <person name="Porcel B."/>
            <person name="Carre W."/>
            <person name="Ball S.G."/>
            <person name="Chaparro C."/>
            <person name="Tonon T."/>
            <person name="Barbeyron T."/>
            <person name="Michel G."/>
            <person name="Noel B."/>
            <person name="Valentin K."/>
            <person name="Elias M."/>
            <person name="Artiguenave F."/>
            <person name="Arun A."/>
            <person name="Aury J.M."/>
            <person name="Barbosa-Neto J.F."/>
            <person name="Bothwell J.H."/>
            <person name="Bouget F.Y."/>
            <person name="Brillet L."/>
            <person name="Cabello-Hurtado F."/>
            <person name="Capella-Gutierrez S."/>
            <person name="Charrier B."/>
            <person name="Cladiere L."/>
            <person name="Cock J.M."/>
            <person name="Coelho S.M."/>
            <person name="Colleoni C."/>
            <person name="Czjzek M."/>
            <person name="Da Silva C."/>
            <person name="Delage L."/>
            <person name="Denoeud F."/>
            <person name="Deschamps P."/>
            <person name="Dittami S.M."/>
            <person name="Gabaldon T."/>
            <person name="Gachon C.M."/>
            <person name="Groisillier A."/>
            <person name="Herve C."/>
            <person name="Jabbari K."/>
            <person name="Katinka M."/>
            <person name="Kloareg B."/>
            <person name="Kowalczyk N."/>
            <person name="Labadie K."/>
            <person name="Leblanc C."/>
            <person name="Lopez P.J."/>
            <person name="McLachlan D.H."/>
            <person name="Meslet-Cladiere L."/>
            <person name="Moustafa A."/>
            <person name="Nehr Z."/>
            <person name="Nyvall Collen P."/>
            <person name="Panaud O."/>
            <person name="Partensky F."/>
            <person name="Poulain J."/>
            <person name="Rensing S.A."/>
            <person name="Rousvoal S."/>
            <person name="Samson G."/>
            <person name="Symeonidi A."/>
            <person name="Weissenbach J."/>
            <person name="Zambounis A."/>
            <person name="Wincker P."/>
            <person name="Boyen C."/>
        </authorList>
    </citation>
    <scope>NUCLEOTIDE SEQUENCE [LARGE SCALE GENOMIC DNA]</scope>
    <source>
        <strain evidence="3">cv. Stackhouse</strain>
    </source>
</reference>
<dbReference type="Pfam" id="PF01636">
    <property type="entry name" value="APH"/>
    <property type="match status" value="1"/>
</dbReference>
<dbReference type="Proteomes" id="UP000012073">
    <property type="component" value="Unassembled WGS sequence"/>
</dbReference>